<sequence>MSQDTMLWDMAVRLLRRVQSIQLCVDAATEITKHVNYINDAGELYMVILYVFAIQRRTETPETCLDCFRLASQCHAQIESIATNGSLMQRYDVVLQELRLEVLRNNTYLAPVSNPRAGNCLTSNENNEILPVPYRRSQLRPEGGTSGSRLAVEQAAEGAPFCRSFPCFSRRTLQHDKLGTIRFTGK</sequence>
<dbReference type="EMBL" id="MLGG01000001">
    <property type="protein sequence ID" value="KAK1469775.1"/>
    <property type="molecule type" value="Genomic_DNA"/>
</dbReference>
<dbReference type="Proteomes" id="UP001239795">
    <property type="component" value="Unassembled WGS sequence"/>
</dbReference>
<evidence type="ECO:0000313" key="2">
    <source>
        <dbReference type="Proteomes" id="UP001239795"/>
    </source>
</evidence>
<reference evidence="1 2" key="1">
    <citation type="submission" date="2016-10" db="EMBL/GenBank/DDBJ databases">
        <title>The genome sequence of Colletotrichum fioriniae PJ7.</title>
        <authorList>
            <person name="Baroncelli R."/>
        </authorList>
    </citation>
    <scope>NUCLEOTIDE SEQUENCE [LARGE SCALE GENOMIC DNA]</scope>
    <source>
        <strain evidence="1">Col 31</strain>
    </source>
</reference>
<accession>A0AAI9V5M2</accession>
<comment type="caution">
    <text evidence="1">The sequence shown here is derived from an EMBL/GenBank/DDBJ whole genome shotgun (WGS) entry which is preliminary data.</text>
</comment>
<dbReference type="AlphaFoldDB" id="A0AAI9V5M2"/>
<proteinExistence type="predicted"/>
<name>A0AAI9V5M2_9PEZI</name>
<evidence type="ECO:0000313" key="1">
    <source>
        <dbReference type="EMBL" id="KAK1469775.1"/>
    </source>
</evidence>
<protein>
    <submittedName>
        <fullName evidence="1">Finger protein</fullName>
    </submittedName>
</protein>
<keyword evidence="2" id="KW-1185">Reference proteome</keyword>
<gene>
    <name evidence="1" type="ORF">CMEL01_01542</name>
</gene>
<organism evidence="1 2">
    <name type="scientific">Colletotrichum melonis</name>
    <dbReference type="NCBI Taxonomy" id="1209925"/>
    <lineage>
        <taxon>Eukaryota</taxon>
        <taxon>Fungi</taxon>
        <taxon>Dikarya</taxon>
        <taxon>Ascomycota</taxon>
        <taxon>Pezizomycotina</taxon>
        <taxon>Sordariomycetes</taxon>
        <taxon>Hypocreomycetidae</taxon>
        <taxon>Glomerellales</taxon>
        <taxon>Glomerellaceae</taxon>
        <taxon>Colletotrichum</taxon>
        <taxon>Colletotrichum acutatum species complex</taxon>
    </lineage>
</organism>